<evidence type="ECO:0000313" key="6">
    <source>
        <dbReference type="EMBL" id="CAF0993006.1"/>
    </source>
</evidence>
<dbReference type="EMBL" id="CAJNOK010006084">
    <property type="protein sequence ID" value="CAF0993006.1"/>
    <property type="molecule type" value="Genomic_DNA"/>
</dbReference>
<dbReference type="Proteomes" id="UP000681722">
    <property type="component" value="Unassembled WGS sequence"/>
</dbReference>
<accession>A0A814NHK0</accession>
<evidence type="ECO:0000256" key="1">
    <source>
        <dbReference type="ARBA" id="ARBA00010086"/>
    </source>
</evidence>
<protein>
    <recommendedName>
        <fullName evidence="2">carnosine N-methyltransferase</fullName>
        <ecNumber evidence="2">2.1.1.22</ecNumber>
    </recommendedName>
</protein>
<dbReference type="OrthoDB" id="978at2759"/>
<dbReference type="Proteomes" id="UP000663829">
    <property type="component" value="Unassembled WGS sequence"/>
</dbReference>
<dbReference type="SUPFAM" id="SSF53335">
    <property type="entry name" value="S-adenosyl-L-methionine-dependent methyltransferases"/>
    <property type="match status" value="1"/>
</dbReference>
<gene>
    <name evidence="7" type="ORF">GPM918_LOCUS18359</name>
    <name evidence="6" type="ORF">OVA965_LOCUS14170</name>
    <name evidence="9" type="ORF">SRO942_LOCUS18356</name>
    <name evidence="8" type="ORF">TMI583_LOCUS14173</name>
</gene>
<dbReference type="EMBL" id="CAJOBA010006091">
    <property type="protein sequence ID" value="CAF3762914.1"/>
    <property type="molecule type" value="Genomic_DNA"/>
</dbReference>
<evidence type="ECO:0000256" key="5">
    <source>
        <dbReference type="ARBA" id="ARBA00022691"/>
    </source>
</evidence>
<evidence type="ECO:0000256" key="2">
    <source>
        <dbReference type="ARBA" id="ARBA00012003"/>
    </source>
</evidence>
<dbReference type="Pfam" id="PF07942">
    <property type="entry name" value="CARME"/>
    <property type="match status" value="2"/>
</dbReference>
<comment type="caution">
    <text evidence="7">The sequence shown here is derived from an EMBL/GenBank/DDBJ whole genome shotgun (WGS) entry which is preliminary data.</text>
</comment>
<name>A0A814NHK0_9BILA</name>
<dbReference type="Proteomes" id="UP000682733">
    <property type="component" value="Unassembled WGS sequence"/>
</dbReference>
<organism evidence="7 10">
    <name type="scientific">Didymodactylos carnosus</name>
    <dbReference type="NCBI Taxonomy" id="1234261"/>
    <lineage>
        <taxon>Eukaryota</taxon>
        <taxon>Metazoa</taxon>
        <taxon>Spiralia</taxon>
        <taxon>Gnathifera</taxon>
        <taxon>Rotifera</taxon>
        <taxon>Eurotatoria</taxon>
        <taxon>Bdelloidea</taxon>
        <taxon>Philodinida</taxon>
        <taxon>Philodinidae</taxon>
        <taxon>Didymodactylos</taxon>
    </lineage>
</organism>
<reference evidence="7" key="1">
    <citation type="submission" date="2021-02" db="EMBL/GenBank/DDBJ databases">
        <authorList>
            <person name="Nowell W R."/>
        </authorList>
    </citation>
    <scope>NUCLEOTIDE SEQUENCE</scope>
</reference>
<evidence type="ECO:0000256" key="3">
    <source>
        <dbReference type="ARBA" id="ARBA00022603"/>
    </source>
</evidence>
<dbReference type="PANTHER" id="PTHR12303:SF6">
    <property type="entry name" value="CARNOSINE N-METHYLTRANSFERASE"/>
    <property type="match status" value="1"/>
</dbReference>
<dbReference type="EMBL" id="CAJOBC010005287">
    <property type="protein sequence ID" value="CAF3858410.1"/>
    <property type="molecule type" value="Genomic_DNA"/>
</dbReference>
<dbReference type="EMBL" id="CAJNOQ010005287">
    <property type="protein sequence ID" value="CAF1093020.1"/>
    <property type="molecule type" value="Genomic_DNA"/>
</dbReference>
<dbReference type="GO" id="GO:0005634">
    <property type="term" value="C:nucleus"/>
    <property type="evidence" value="ECO:0007669"/>
    <property type="project" value="TreeGrafter"/>
</dbReference>
<dbReference type="GO" id="GO:0005829">
    <property type="term" value="C:cytosol"/>
    <property type="evidence" value="ECO:0007669"/>
    <property type="project" value="TreeGrafter"/>
</dbReference>
<dbReference type="GO" id="GO:0030735">
    <property type="term" value="F:carnosine N-methyltransferase activity"/>
    <property type="evidence" value="ECO:0007669"/>
    <property type="project" value="UniProtKB-EC"/>
</dbReference>
<keyword evidence="4" id="KW-0808">Transferase</keyword>
<dbReference type="InterPro" id="IPR029063">
    <property type="entry name" value="SAM-dependent_MTases_sf"/>
</dbReference>
<comment type="similarity">
    <text evidence="1">Belongs to the carnosine N-methyltransferase family.</text>
</comment>
<proteinExistence type="inferred from homology"/>
<dbReference type="InterPro" id="IPR012901">
    <property type="entry name" value="CARME"/>
</dbReference>
<evidence type="ECO:0000313" key="10">
    <source>
        <dbReference type="Proteomes" id="UP000663829"/>
    </source>
</evidence>
<dbReference type="EC" id="2.1.1.22" evidence="2"/>
<evidence type="ECO:0000313" key="7">
    <source>
        <dbReference type="EMBL" id="CAF1093020.1"/>
    </source>
</evidence>
<dbReference type="GO" id="GO:0032259">
    <property type="term" value="P:methylation"/>
    <property type="evidence" value="ECO:0007669"/>
    <property type="project" value="UniProtKB-KW"/>
</dbReference>
<keyword evidence="5" id="KW-0949">S-adenosyl-L-methionine</keyword>
<keyword evidence="3" id="KW-0489">Methyltransferase</keyword>
<dbReference type="GO" id="GO:0035498">
    <property type="term" value="P:carnosine metabolic process"/>
    <property type="evidence" value="ECO:0007669"/>
    <property type="project" value="TreeGrafter"/>
</dbReference>
<evidence type="ECO:0000256" key="4">
    <source>
        <dbReference type="ARBA" id="ARBA00022679"/>
    </source>
</evidence>
<sequence>MSIDKRNNEDDIEDRQNMVEKHHCNSSHNSNAIDSYDVDDADEQKHFQKVVNAFLYYRSYARNRIRRSFHYYGQLSDAHKQLLPKFESHLALILKRIDKNYNVLKNILQGCDHLFENQNRSFDLPSSTASNDELNMSDQDEVNPPAGVLSMDMDKIKTTLKQFVRDWTEEGKEERNSCYQPIIDEIVARLPLQKEPNEFCNDVSYIQILVPGAGLGRLSWELARLGYACQGNEVSMYMLIASHYVLNRCQQVNATTIYPWVLQFCNNYSNEDQLRAARFPDVDTSSLPQNARFSMSAGDFLHVYNEPGPLLYHFEDMVGEMSIEISYVDLRSVILKYGFQILTENYPIRTGYIKNARSMLHYEYDCVFFVAYKPTN</sequence>
<evidence type="ECO:0000313" key="9">
    <source>
        <dbReference type="EMBL" id="CAF3858410.1"/>
    </source>
</evidence>
<dbReference type="SMART" id="SM01296">
    <property type="entry name" value="N2227"/>
    <property type="match status" value="1"/>
</dbReference>
<dbReference type="AlphaFoldDB" id="A0A814NHK0"/>
<dbReference type="Proteomes" id="UP000677228">
    <property type="component" value="Unassembled WGS sequence"/>
</dbReference>
<keyword evidence="10" id="KW-1185">Reference proteome</keyword>
<dbReference type="PANTHER" id="PTHR12303">
    <property type="entry name" value="CARNOSINE N-METHYLTRANSFERASE"/>
    <property type="match status" value="1"/>
</dbReference>
<evidence type="ECO:0000313" key="8">
    <source>
        <dbReference type="EMBL" id="CAF3762914.1"/>
    </source>
</evidence>